<evidence type="ECO:0000256" key="2">
    <source>
        <dbReference type="SAM" id="MobiDB-lite"/>
    </source>
</evidence>
<reference evidence="3 4" key="1">
    <citation type="journal article" date="2018" name="Int. J. Syst. Evol. Microbiol.">
        <title>Epidermidibacterium keratini gen. nov., sp. nov., a member of the family Sporichthyaceae, isolated from keratin epidermis.</title>
        <authorList>
            <person name="Lee D.G."/>
            <person name="Trujillo M.E."/>
            <person name="Kang S."/>
            <person name="Nam J.J."/>
            <person name="Kim Y.J."/>
        </authorList>
    </citation>
    <scope>NUCLEOTIDE SEQUENCE [LARGE SCALE GENOMIC DNA]</scope>
    <source>
        <strain evidence="3 4">EPI-7</strain>
    </source>
</reference>
<sequence>MTAPAMSSTTGEPVSSDPASRGLTRVSPHVVERIATHACASVPGTVTPRTAPPEVTAPPPRARADVSGRHAHLSVTVGMSYARPIANVATEVRRHVSADVERLCGMQVVGVDVEAVPIHTMRRSRVR</sequence>
<feature type="region of interest" description="Disordered" evidence="2">
    <location>
        <begin position="1"/>
        <end position="27"/>
    </location>
</feature>
<proteinExistence type="inferred from homology"/>
<organism evidence="3 4">
    <name type="scientific">Epidermidibacterium keratini</name>
    <dbReference type="NCBI Taxonomy" id="1891644"/>
    <lineage>
        <taxon>Bacteria</taxon>
        <taxon>Bacillati</taxon>
        <taxon>Actinomycetota</taxon>
        <taxon>Actinomycetes</taxon>
        <taxon>Sporichthyales</taxon>
        <taxon>Sporichthyaceae</taxon>
        <taxon>Epidermidibacterium</taxon>
    </lineage>
</organism>
<evidence type="ECO:0000256" key="1">
    <source>
        <dbReference type="ARBA" id="ARBA00005721"/>
    </source>
</evidence>
<dbReference type="EMBL" id="CP047156">
    <property type="protein sequence ID" value="QHC01983.1"/>
    <property type="molecule type" value="Genomic_DNA"/>
</dbReference>
<gene>
    <name evidence="3" type="ORF">EK0264_18005</name>
</gene>
<comment type="similarity">
    <text evidence="1">Belongs to the asp23 family.</text>
</comment>
<protein>
    <submittedName>
        <fullName evidence="3">Asp23/Gls24 family envelope stress response protein</fullName>
    </submittedName>
</protein>
<dbReference type="KEGG" id="eke:EK0264_18005"/>
<dbReference type="Pfam" id="PF03780">
    <property type="entry name" value="Asp23"/>
    <property type="match status" value="1"/>
</dbReference>
<evidence type="ECO:0000313" key="3">
    <source>
        <dbReference type="EMBL" id="QHC01983.1"/>
    </source>
</evidence>
<dbReference type="RefSeq" id="WP_159547107.1">
    <property type="nucleotide sequence ID" value="NZ_CP047156.1"/>
</dbReference>
<dbReference type="AlphaFoldDB" id="A0A7L4YSN4"/>
<evidence type="ECO:0000313" key="4">
    <source>
        <dbReference type="Proteomes" id="UP000463857"/>
    </source>
</evidence>
<keyword evidence="4" id="KW-1185">Reference proteome</keyword>
<name>A0A7L4YSN4_9ACTN</name>
<dbReference type="OrthoDB" id="5194104at2"/>
<dbReference type="InParanoid" id="A0A7L4YSN4"/>
<feature type="compositionally biased region" description="Polar residues" evidence="2">
    <location>
        <begin position="1"/>
        <end position="13"/>
    </location>
</feature>
<dbReference type="InterPro" id="IPR005531">
    <property type="entry name" value="Asp23"/>
</dbReference>
<accession>A0A7L4YSN4</accession>
<feature type="region of interest" description="Disordered" evidence="2">
    <location>
        <begin position="41"/>
        <end position="68"/>
    </location>
</feature>
<dbReference type="Proteomes" id="UP000463857">
    <property type="component" value="Chromosome"/>
</dbReference>